<sequence length="96" mass="11097">MLWYACYAITASKVFWTGRRNSFDCTLPLLTQMAGRAFANWWTKMRPYYAGAYQEMWVGLGIMTLLYYKISYGGKKEVKGSKCIVQVYSDTYVGVK</sequence>
<dbReference type="PANTHER" id="PTHR15233">
    <property type="entry name" value="MITOCHONDRIAL PROTEOLIPID"/>
    <property type="match status" value="1"/>
</dbReference>
<reference evidence="2" key="1">
    <citation type="journal article" date="2014" name="PLoS ONE">
        <title>The genome and linkage map of the northern pike (Esox lucius): conserved synteny revealed between the salmonid sister group and the Neoteleostei.</title>
        <authorList>
            <person name="Rondeau E.B."/>
            <person name="Minkley D.R."/>
            <person name="Leong J.S."/>
            <person name="Messmer A.M."/>
            <person name="Jantzen J.R."/>
            <person name="von Schalburg K.R."/>
            <person name="Lemon C."/>
            <person name="Bird N.H."/>
            <person name="Koop B.F."/>
        </authorList>
    </citation>
    <scope>NUCLEOTIDE SEQUENCE</scope>
</reference>
<dbReference type="Proteomes" id="UP000265140">
    <property type="component" value="Chromosome 18"/>
</dbReference>
<dbReference type="Pfam" id="PF08039">
    <property type="entry name" value="Mit_proteolip"/>
    <property type="match status" value="1"/>
</dbReference>
<accession>A0A6Q2YKK4</accession>
<name>A0A6Q2YKK4_ESOLU</name>
<evidence type="ECO:0000313" key="2">
    <source>
        <dbReference type="Proteomes" id="UP000265140"/>
    </source>
</evidence>
<dbReference type="Ensembl" id="ENSELUT00000055203.2">
    <property type="protein sequence ID" value="ENSELUP00000066514.2"/>
    <property type="gene ID" value="ENSELUG00000034362.2"/>
</dbReference>
<dbReference type="Bgee" id="ENSELUG00000034362">
    <property type="expression patterns" value="Expressed in stomach and 14 other cell types or tissues"/>
</dbReference>
<proteinExistence type="predicted"/>
<reference evidence="1" key="3">
    <citation type="submission" date="2025-08" db="UniProtKB">
        <authorList>
            <consortium name="Ensembl"/>
        </authorList>
    </citation>
    <scope>IDENTIFICATION</scope>
</reference>
<dbReference type="GO" id="GO:0005739">
    <property type="term" value="C:mitochondrion"/>
    <property type="evidence" value="ECO:0007669"/>
    <property type="project" value="InterPro"/>
</dbReference>
<protein>
    <recommendedName>
        <fullName evidence="3">6.8 kDa mitochondrial proteolipid</fullName>
    </recommendedName>
</protein>
<dbReference type="GeneTree" id="ENSGT01150000287034"/>
<reference evidence="1" key="2">
    <citation type="submission" date="2020-02" db="EMBL/GenBank/DDBJ databases">
        <title>Esox lucius (northern pike) genome, fEsoLuc1, primary haplotype.</title>
        <authorList>
            <person name="Myers G."/>
            <person name="Karagic N."/>
            <person name="Meyer A."/>
            <person name="Pippel M."/>
            <person name="Reichard M."/>
            <person name="Winkler S."/>
            <person name="Tracey A."/>
            <person name="Sims Y."/>
            <person name="Howe K."/>
            <person name="Rhie A."/>
            <person name="Formenti G."/>
            <person name="Durbin R."/>
            <person name="Fedrigo O."/>
            <person name="Jarvis E.D."/>
        </authorList>
    </citation>
    <scope>NUCLEOTIDE SEQUENCE [LARGE SCALE GENOMIC DNA]</scope>
</reference>
<dbReference type="InterPro" id="IPR012574">
    <property type="entry name" value="ATP5MJ"/>
</dbReference>
<evidence type="ECO:0000313" key="1">
    <source>
        <dbReference type="Ensembl" id="ENSELUP00000066514.2"/>
    </source>
</evidence>
<reference evidence="1" key="4">
    <citation type="submission" date="2025-09" db="UniProtKB">
        <authorList>
            <consortium name="Ensembl"/>
        </authorList>
    </citation>
    <scope>IDENTIFICATION</scope>
</reference>
<organism evidence="1 2">
    <name type="scientific">Esox lucius</name>
    <name type="common">Northern pike</name>
    <dbReference type="NCBI Taxonomy" id="8010"/>
    <lineage>
        <taxon>Eukaryota</taxon>
        <taxon>Metazoa</taxon>
        <taxon>Chordata</taxon>
        <taxon>Craniata</taxon>
        <taxon>Vertebrata</taxon>
        <taxon>Euteleostomi</taxon>
        <taxon>Actinopterygii</taxon>
        <taxon>Neopterygii</taxon>
        <taxon>Teleostei</taxon>
        <taxon>Protacanthopterygii</taxon>
        <taxon>Esociformes</taxon>
        <taxon>Esocidae</taxon>
        <taxon>Esox</taxon>
    </lineage>
</organism>
<evidence type="ECO:0008006" key="3">
    <source>
        <dbReference type="Google" id="ProtNLM"/>
    </source>
</evidence>
<dbReference type="PANTHER" id="PTHR15233:SF1">
    <property type="entry name" value="ATP SYNTHASE SUBUNIT ATP5MJ, MITOCHONDRIAL"/>
    <property type="match status" value="1"/>
</dbReference>
<dbReference type="OMA" id="WSLMSPY"/>
<keyword evidence="2" id="KW-1185">Reference proteome</keyword>
<dbReference type="AlphaFoldDB" id="A0A6Q2YKK4"/>